<evidence type="ECO:0000256" key="2">
    <source>
        <dbReference type="ARBA" id="ARBA00022792"/>
    </source>
</evidence>
<keyword evidence="4" id="KW-0496">Mitochondrion</keyword>
<dbReference type="EMBL" id="LWLT01000014">
    <property type="status" value="NOT_ANNOTATED_CDS"/>
    <property type="molecule type" value="Genomic_DNA"/>
</dbReference>
<dbReference type="GeneTree" id="ENSGT00550000075025"/>
<evidence type="ECO:0000313" key="7">
    <source>
        <dbReference type="Ensembl" id="ENSCHIP00000017044.1"/>
    </source>
</evidence>
<dbReference type="GO" id="GO:0042720">
    <property type="term" value="C:mitochondrial inner membrane peptidase complex"/>
    <property type="evidence" value="ECO:0007669"/>
    <property type="project" value="TreeGrafter"/>
</dbReference>
<evidence type="ECO:0000256" key="3">
    <source>
        <dbReference type="ARBA" id="ARBA00022801"/>
    </source>
</evidence>
<comment type="subcellular location">
    <subcellularLocation>
        <location evidence="1">Mitochondrion inner membrane</location>
    </subcellularLocation>
</comment>
<evidence type="ECO:0000256" key="5">
    <source>
        <dbReference type="ARBA" id="ARBA00023136"/>
    </source>
</evidence>
<protein>
    <recommendedName>
        <fullName evidence="6">Peptidase S26 domain-containing protein</fullName>
    </recommendedName>
</protein>
<dbReference type="PANTHER" id="PTHR12383">
    <property type="entry name" value="PROTEASE FAMILY S26 MITOCHONDRIAL INNER MEMBRANE PROTEASE-RELATED"/>
    <property type="match status" value="1"/>
</dbReference>
<keyword evidence="2" id="KW-0999">Mitochondrion inner membrane</keyword>
<reference evidence="7" key="2">
    <citation type="submission" date="2025-08" db="UniProtKB">
        <authorList>
            <consortium name="Ensembl"/>
        </authorList>
    </citation>
    <scope>IDENTIFICATION</scope>
</reference>
<dbReference type="STRING" id="9925.ENSCHIP00000017044"/>
<evidence type="ECO:0000313" key="8">
    <source>
        <dbReference type="Proteomes" id="UP000291000"/>
    </source>
</evidence>
<keyword evidence="3" id="KW-0378">Hydrolase</keyword>
<keyword evidence="8" id="KW-1185">Reference proteome</keyword>
<reference evidence="7" key="3">
    <citation type="submission" date="2025-09" db="UniProtKB">
        <authorList>
            <consortium name="Ensembl"/>
        </authorList>
    </citation>
    <scope>IDENTIFICATION</scope>
</reference>
<evidence type="ECO:0000259" key="6">
    <source>
        <dbReference type="Pfam" id="PF10502"/>
    </source>
</evidence>
<dbReference type="InterPro" id="IPR052064">
    <property type="entry name" value="Mito_IMP1_subunit"/>
</dbReference>
<name>A0A452EYD9_CAPHI</name>
<dbReference type="InterPro" id="IPR019533">
    <property type="entry name" value="Peptidase_S26"/>
</dbReference>
<dbReference type="OMA" id="KSHICKR"/>
<dbReference type="Ensembl" id="ENSCHIT00000024853.1">
    <property type="protein sequence ID" value="ENSCHIP00000017044.1"/>
    <property type="gene ID" value="ENSCHIG00000017069.1"/>
</dbReference>
<dbReference type="CDD" id="cd06530">
    <property type="entry name" value="S26_SPase_I"/>
    <property type="match status" value="1"/>
</dbReference>
<accession>A0A452EYD9</accession>
<evidence type="ECO:0000256" key="4">
    <source>
        <dbReference type="ARBA" id="ARBA00023128"/>
    </source>
</evidence>
<dbReference type="Proteomes" id="UP000291000">
    <property type="component" value="Chromosome 13"/>
</dbReference>
<sequence>MLCGALGKTFWLYSCIAHGAFEYVGSVVMCFEPSMKPTIQNSDTVFAESLNRHFYGIQRDDIVITKSPSDPKSHICKRVIGLEEDKILTSSPADFFKRHCLVGGADFQKVLMCSE</sequence>
<dbReference type="Gene3D" id="2.10.109.10">
    <property type="entry name" value="Umud Fragment, subunit A"/>
    <property type="match status" value="1"/>
</dbReference>
<evidence type="ECO:0000256" key="1">
    <source>
        <dbReference type="ARBA" id="ARBA00004273"/>
    </source>
</evidence>
<dbReference type="PANTHER" id="PTHR12383:SF16">
    <property type="entry name" value="MITOCHONDRIAL INNER MEMBRANE PROTEASE SUBUNIT 1"/>
    <property type="match status" value="1"/>
</dbReference>
<reference evidence="7 8" key="1">
    <citation type="submission" date="2016-04" db="EMBL/GenBank/DDBJ databases">
        <title>Polished mammalian reference genomes with single-molecule sequencing and chromosome conformation capture applied to the Capra hircus genome.</title>
        <authorList>
            <person name="Bickhart D.M."/>
            <person name="Koren S."/>
            <person name="Rosen B."/>
            <person name="Hastie A."/>
            <person name="Liachko I."/>
            <person name="Sullivan S.T."/>
            <person name="Burton J."/>
            <person name="Sayre B.L."/>
            <person name="Huson H.J."/>
            <person name="Lee J."/>
            <person name="Lam E."/>
            <person name="Kelley C.M."/>
            <person name="Hutchison J.L."/>
            <person name="Zhou Y."/>
            <person name="Sun J."/>
            <person name="Crisa A."/>
            <person name="Schwartz J.C."/>
            <person name="Hammond J.A."/>
            <person name="Schroeder S.G."/>
            <person name="Liu G.E."/>
            <person name="Dunham M."/>
            <person name="Shendure J."/>
            <person name="Sonstegard T.S."/>
            <person name="Phillippy A.M."/>
            <person name="Van Tassell C.P."/>
            <person name="Smith T.P."/>
        </authorList>
    </citation>
    <scope>NUCLEOTIDE SEQUENCE [LARGE SCALE GENOMIC DNA]</scope>
</reference>
<keyword evidence="5" id="KW-0472">Membrane</keyword>
<dbReference type="Pfam" id="PF10502">
    <property type="entry name" value="Peptidase_S26"/>
    <property type="match status" value="1"/>
</dbReference>
<dbReference type="SUPFAM" id="SSF51306">
    <property type="entry name" value="LexA/Signal peptidase"/>
    <property type="match status" value="1"/>
</dbReference>
<dbReference type="GO" id="GO:0004252">
    <property type="term" value="F:serine-type endopeptidase activity"/>
    <property type="evidence" value="ECO:0007669"/>
    <property type="project" value="InterPro"/>
</dbReference>
<dbReference type="InterPro" id="IPR036286">
    <property type="entry name" value="LexA/Signal_pep-like_sf"/>
</dbReference>
<feature type="domain" description="Peptidase S26" evidence="6">
    <location>
        <begin position="8"/>
        <end position="87"/>
    </location>
</feature>
<dbReference type="GO" id="GO:0006627">
    <property type="term" value="P:protein processing involved in protein targeting to mitochondrion"/>
    <property type="evidence" value="ECO:0007669"/>
    <property type="project" value="TreeGrafter"/>
</dbReference>
<dbReference type="GO" id="GO:0006465">
    <property type="term" value="P:signal peptide processing"/>
    <property type="evidence" value="ECO:0007669"/>
    <property type="project" value="InterPro"/>
</dbReference>
<proteinExistence type="predicted"/>
<dbReference type="AlphaFoldDB" id="A0A452EYD9"/>
<organism evidence="7 8">
    <name type="scientific">Capra hircus</name>
    <name type="common">Goat</name>
    <dbReference type="NCBI Taxonomy" id="9925"/>
    <lineage>
        <taxon>Eukaryota</taxon>
        <taxon>Metazoa</taxon>
        <taxon>Chordata</taxon>
        <taxon>Craniata</taxon>
        <taxon>Vertebrata</taxon>
        <taxon>Euteleostomi</taxon>
        <taxon>Mammalia</taxon>
        <taxon>Eutheria</taxon>
        <taxon>Laurasiatheria</taxon>
        <taxon>Artiodactyla</taxon>
        <taxon>Ruminantia</taxon>
        <taxon>Pecora</taxon>
        <taxon>Bovidae</taxon>
        <taxon>Caprinae</taxon>
        <taxon>Capra</taxon>
    </lineage>
</organism>